<accession>A0A0G1B747</accession>
<gene>
    <name evidence="2" type="ORF">UV05_C0048G0006</name>
</gene>
<name>A0A0G1B747_9BACT</name>
<feature type="compositionally biased region" description="Basic and acidic residues" evidence="1">
    <location>
        <begin position="29"/>
        <end position="41"/>
    </location>
</feature>
<protein>
    <submittedName>
        <fullName evidence="2">Uncharacterized protein</fullName>
    </submittedName>
</protein>
<organism evidence="2 3">
    <name type="scientific">candidate division CPR1 bacterium GW2011_GWA2_42_17</name>
    <dbReference type="NCBI Taxonomy" id="1618341"/>
    <lineage>
        <taxon>Bacteria</taxon>
        <taxon>candidate division CPR1</taxon>
    </lineage>
</organism>
<evidence type="ECO:0000313" key="2">
    <source>
        <dbReference type="EMBL" id="KKS42121.1"/>
    </source>
</evidence>
<dbReference type="Proteomes" id="UP000034875">
    <property type="component" value="Unassembled WGS sequence"/>
</dbReference>
<dbReference type="AlphaFoldDB" id="A0A0G1B747"/>
<dbReference type="EMBL" id="LCCZ01000048">
    <property type="protein sequence ID" value="KKS42121.1"/>
    <property type="molecule type" value="Genomic_DNA"/>
</dbReference>
<proteinExistence type="predicted"/>
<evidence type="ECO:0000256" key="1">
    <source>
        <dbReference type="SAM" id="MobiDB-lite"/>
    </source>
</evidence>
<comment type="caution">
    <text evidence="2">The sequence shown here is derived from an EMBL/GenBank/DDBJ whole genome shotgun (WGS) entry which is preliminary data.</text>
</comment>
<sequence length="57" mass="6932">MFDIEILSSNHQWLFAEMMVQIRQYIDRHAGQDHHGSDRQRHPGRHKNSGRRRDYSE</sequence>
<feature type="region of interest" description="Disordered" evidence="1">
    <location>
        <begin position="29"/>
        <end position="57"/>
    </location>
</feature>
<reference evidence="2 3" key="1">
    <citation type="journal article" date="2015" name="Nature">
        <title>rRNA introns, odd ribosomes, and small enigmatic genomes across a large radiation of phyla.</title>
        <authorList>
            <person name="Brown C.T."/>
            <person name="Hug L.A."/>
            <person name="Thomas B.C."/>
            <person name="Sharon I."/>
            <person name="Castelle C.J."/>
            <person name="Singh A."/>
            <person name="Wilkins M.J."/>
            <person name="Williams K.H."/>
            <person name="Banfield J.F."/>
        </authorList>
    </citation>
    <scope>NUCLEOTIDE SEQUENCE [LARGE SCALE GENOMIC DNA]</scope>
</reference>
<evidence type="ECO:0000313" key="3">
    <source>
        <dbReference type="Proteomes" id="UP000034875"/>
    </source>
</evidence>